<feature type="domain" description="Bacterial alpha-L-rhamnosidase N-terminal" evidence="6">
    <location>
        <begin position="135"/>
        <end position="303"/>
    </location>
</feature>
<reference evidence="9 10" key="1">
    <citation type="submission" date="2024-09" db="EMBL/GenBank/DDBJ databases">
        <authorList>
            <person name="Sun Q."/>
            <person name="Mori K."/>
        </authorList>
    </citation>
    <scope>NUCLEOTIDE SEQUENCE [LARGE SCALE GENOMIC DNA]</scope>
    <source>
        <strain evidence="9 10">JCM 3307</strain>
    </source>
</reference>
<dbReference type="InterPro" id="IPR013737">
    <property type="entry name" value="Bac_rhamnosid_N"/>
</dbReference>
<organism evidence="9 10">
    <name type="scientific">Dactylosporangium vinaceum</name>
    <dbReference type="NCBI Taxonomy" id="53362"/>
    <lineage>
        <taxon>Bacteria</taxon>
        <taxon>Bacillati</taxon>
        <taxon>Actinomycetota</taxon>
        <taxon>Actinomycetes</taxon>
        <taxon>Micromonosporales</taxon>
        <taxon>Micromonosporaceae</taxon>
        <taxon>Dactylosporangium</taxon>
    </lineage>
</organism>
<dbReference type="InterPro" id="IPR012341">
    <property type="entry name" value="6hp_glycosidase-like_sf"/>
</dbReference>
<feature type="domain" description="Alpha-L-rhamnosidase six-hairpin glycosidase" evidence="7">
    <location>
        <begin position="414"/>
        <end position="761"/>
    </location>
</feature>
<evidence type="ECO:0000256" key="4">
    <source>
        <dbReference type="SAM" id="MobiDB-lite"/>
    </source>
</evidence>
<evidence type="ECO:0000259" key="7">
    <source>
        <dbReference type="Pfam" id="PF17389"/>
    </source>
</evidence>
<dbReference type="Gene3D" id="2.60.420.10">
    <property type="entry name" value="Maltose phosphorylase, domain 3"/>
    <property type="match status" value="1"/>
</dbReference>
<evidence type="ECO:0000256" key="3">
    <source>
        <dbReference type="ARBA" id="ARBA00022801"/>
    </source>
</evidence>
<dbReference type="EC" id="3.2.1.40" evidence="2"/>
<proteinExistence type="predicted"/>
<dbReference type="Pfam" id="PF08531">
    <property type="entry name" value="Bac_rhamnosid_N"/>
    <property type="match status" value="1"/>
</dbReference>
<dbReference type="InterPro" id="IPR035398">
    <property type="entry name" value="Bac_rhamnosid_C"/>
</dbReference>
<protein>
    <recommendedName>
        <fullName evidence="2">alpha-L-rhamnosidase</fullName>
        <ecNumber evidence="2">3.2.1.40</ecNumber>
    </recommendedName>
</protein>
<dbReference type="SUPFAM" id="SSF48208">
    <property type="entry name" value="Six-hairpin glycosidases"/>
    <property type="match status" value="1"/>
</dbReference>
<evidence type="ECO:0000256" key="2">
    <source>
        <dbReference type="ARBA" id="ARBA00012652"/>
    </source>
</evidence>
<feature type="domain" description="Alpha-L-rhamnosidase concanavalin-like" evidence="5">
    <location>
        <begin position="314"/>
        <end position="397"/>
    </location>
</feature>
<keyword evidence="3 9" id="KW-0378">Hydrolase</keyword>
<dbReference type="PANTHER" id="PTHR33307">
    <property type="entry name" value="ALPHA-RHAMNOSIDASE (EUROFUNG)"/>
    <property type="match status" value="1"/>
</dbReference>
<feature type="compositionally biased region" description="Basic and acidic residues" evidence="4">
    <location>
        <begin position="843"/>
        <end position="856"/>
    </location>
</feature>
<dbReference type="InterPro" id="IPR035396">
    <property type="entry name" value="Bac_rhamnosid6H"/>
</dbReference>
<dbReference type="Pfam" id="PF17389">
    <property type="entry name" value="Bac_rhamnosid6H"/>
    <property type="match status" value="1"/>
</dbReference>
<sequence>MRVVDLRAEHVREPLGLGTPRPRLSWRLESDVPGAAQVAYELTAGDWTSGRVESPDQVLVAWPAPPLAARETRAVTVRVWTDARTSAISEPLLVEAGLLDPAADWRAALVEGPAITGEDGPAVLLRTVFDLPAAPARARLYATAQGVYELELNGQRVGDHVLAPGWTSYHHRLRYQAFDVTQALHQGPNAMGGWLAEGWYAGRLGFRGGRRGVYGERTGLAVQLEVDCTDGSRHVVTTDGRWRTAPSPITATGLYDGERYDARRELDGWSSPGFDDRDWAPATTRALDPAILVAADGPPVRRTGTLRPVAVTRDPDGRTIADFGQNLTGRLRITTTGERGTTVTLRHAEVLQDGELYTRPLREARATDEYTLKGQGTEAWEPRFTVHGFRYAEVTGGGPGTTVEAVVCHTDMARTGWFDSSDPLLNRLHDNVVWSMRGNFLDVPTDCPQRDERLGWTGDLAVFAPTAAFLYDCAGLLTSWLADLAAEQAELGTVPFYVPWVELLGPPRPAAVWGDAAVDTPWTLFERFADTGVLRTQYPSMRAWVDQVAALAGEHRRWDTGFQFGDWLDPAAPPERPAAARTDAGLVATAVHARSARRLAAIAAELGEADDQARYAAHAAAVAEAFNDEYVTPSGRLASDAQTAYALALTGGLLAKQEQRQRAGRRLTELVAAEGYRIGTGFAGTPLICDALTTAGADQDAYHLLLQRECPSWLYPVTMGATTIWERWDSLLPDGTVNPGEMTSFNHYALGAVADWLHRTVAGLAPAAPGYRRVLVRPRPGGGLEHAEAVHDSPYGRIRVAWRRSHNRLHVQVTLPPGVTARVELPGPAETFEAGSGLSEYTCEFRDPADDPRPSEPVHPFDTPEE</sequence>
<comment type="caution">
    <text evidence="9">The sequence shown here is derived from an EMBL/GenBank/DDBJ whole genome shotgun (WGS) entry which is preliminary data.</text>
</comment>
<name>A0ABV5M1G7_9ACTN</name>
<dbReference type="GO" id="GO:0016787">
    <property type="term" value="F:hydrolase activity"/>
    <property type="evidence" value="ECO:0007669"/>
    <property type="project" value="UniProtKB-KW"/>
</dbReference>
<dbReference type="InterPro" id="IPR008902">
    <property type="entry name" value="Rhamnosid_concanavalin"/>
</dbReference>
<dbReference type="PIRSF" id="PIRSF010631">
    <property type="entry name" value="A-rhamnsds"/>
    <property type="match status" value="1"/>
</dbReference>
<evidence type="ECO:0000259" key="6">
    <source>
        <dbReference type="Pfam" id="PF08531"/>
    </source>
</evidence>
<dbReference type="Gene3D" id="2.60.40.10">
    <property type="entry name" value="Immunoglobulins"/>
    <property type="match status" value="1"/>
</dbReference>
<dbReference type="InterPro" id="IPR016007">
    <property type="entry name" value="Alpha_rhamnosid"/>
</dbReference>
<evidence type="ECO:0000313" key="10">
    <source>
        <dbReference type="Proteomes" id="UP001589608"/>
    </source>
</evidence>
<evidence type="ECO:0000256" key="1">
    <source>
        <dbReference type="ARBA" id="ARBA00001445"/>
    </source>
</evidence>
<dbReference type="Gene3D" id="2.60.120.260">
    <property type="entry name" value="Galactose-binding domain-like"/>
    <property type="match status" value="2"/>
</dbReference>
<feature type="region of interest" description="Disordered" evidence="4">
    <location>
        <begin position="832"/>
        <end position="866"/>
    </location>
</feature>
<dbReference type="Pfam" id="PF25788">
    <property type="entry name" value="Ig_Rha78A_N"/>
    <property type="match status" value="1"/>
</dbReference>
<feature type="domain" description="Alpha-L-rhamnosidase C-terminal" evidence="8">
    <location>
        <begin position="763"/>
        <end position="831"/>
    </location>
</feature>
<gene>
    <name evidence="9" type="ORF">ACFFTR_06365</name>
</gene>
<dbReference type="Pfam" id="PF05592">
    <property type="entry name" value="Bac_rhamnosid"/>
    <property type="match status" value="1"/>
</dbReference>
<evidence type="ECO:0000259" key="5">
    <source>
        <dbReference type="Pfam" id="PF05592"/>
    </source>
</evidence>
<evidence type="ECO:0000313" key="9">
    <source>
        <dbReference type="EMBL" id="MFB9442707.1"/>
    </source>
</evidence>
<accession>A0ABV5M1G7</accession>
<dbReference type="Pfam" id="PF17390">
    <property type="entry name" value="Bac_rhamnosid_C"/>
    <property type="match status" value="1"/>
</dbReference>
<evidence type="ECO:0000259" key="8">
    <source>
        <dbReference type="Pfam" id="PF17390"/>
    </source>
</evidence>
<dbReference type="PANTHER" id="PTHR33307:SF6">
    <property type="entry name" value="ALPHA-RHAMNOSIDASE (EUROFUNG)-RELATED"/>
    <property type="match status" value="1"/>
</dbReference>
<dbReference type="RefSeq" id="WP_223103020.1">
    <property type="nucleotide sequence ID" value="NZ_CP061913.1"/>
</dbReference>
<comment type="catalytic activity">
    <reaction evidence="1">
        <text>Hydrolysis of terminal non-reducing alpha-L-rhamnose residues in alpha-L-rhamnosides.</text>
        <dbReference type="EC" id="3.2.1.40"/>
    </reaction>
</comment>
<dbReference type="InterPro" id="IPR008928">
    <property type="entry name" value="6-hairpin_glycosidase_sf"/>
</dbReference>
<keyword evidence="10" id="KW-1185">Reference proteome</keyword>
<dbReference type="Gene3D" id="1.50.10.10">
    <property type="match status" value="1"/>
</dbReference>
<dbReference type="EMBL" id="JBHMCA010000018">
    <property type="protein sequence ID" value="MFB9442707.1"/>
    <property type="molecule type" value="Genomic_DNA"/>
</dbReference>
<dbReference type="InterPro" id="IPR013783">
    <property type="entry name" value="Ig-like_fold"/>
</dbReference>
<dbReference type="Proteomes" id="UP001589608">
    <property type="component" value="Unassembled WGS sequence"/>
</dbReference>